<organism evidence="1 2">
    <name type="scientific">Eisenbergiella tayi</name>
    <dbReference type="NCBI Taxonomy" id="1432052"/>
    <lineage>
        <taxon>Bacteria</taxon>
        <taxon>Bacillati</taxon>
        <taxon>Bacillota</taxon>
        <taxon>Clostridia</taxon>
        <taxon>Lachnospirales</taxon>
        <taxon>Lachnospiraceae</taxon>
        <taxon>Eisenbergiella</taxon>
    </lineage>
</organism>
<evidence type="ECO:0000313" key="1">
    <source>
        <dbReference type="EMBL" id="ODR55961.1"/>
    </source>
</evidence>
<dbReference type="OrthoDB" id="2056082at2"/>
<evidence type="ECO:0000313" key="2">
    <source>
        <dbReference type="Proteomes" id="UP000094271"/>
    </source>
</evidence>
<gene>
    <name evidence="1" type="ORF">BEI59_02080</name>
</gene>
<sequence>MKAEFFKAVCPLEIGDTVAIKTTKDGETKEALYLPQGCTVITTAAVALHKVTDIATLHYLKKGETQFLYELDACGKYEPLTVKVPVREFAEELKRRGR</sequence>
<dbReference type="RefSeq" id="WP_069431146.1">
    <property type="nucleotide sequence ID" value="NZ_MEHA01000001.1"/>
</dbReference>
<dbReference type="EMBL" id="MEHA01000001">
    <property type="protein sequence ID" value="ODR55961.1"/>
    <property type="molecule type" value="Genomic_DNA"/>
</dbReference>
<reference evidence="1 2" key="1">
    <citation type="submission" date="2016-08" db="EMBL/GenBank/DDBJ databases">
        <authorList>
            <person name="Seilhamer J.J."/>
        </authorList>
    </citation>
    <scope>NUCLEOTIDE SEQUENCE [LARGE SCALE GENOMIC DNA]</scope>
    <source>
        <strain evidence="1 2">NML150140-1</strain>
    </source>
</reference>
<dbReference type="Proteomes" id="UP000094271">
    <property type="component" value="Unassembled WGS sequence"/>
</dbReference>
<accession>A0A1E3UPT4</accession>
<proteinExistence type="predicted"/>
<dbReference type="AlphaFoldDB" id="A0A1E3UPT4"/>
<comment type="caution">
    <text evidence="1">The sequence shown here is derived from an EMBL/GenBank/DDBJ whole genome shotgun (WGS) entry which is preliminary data.</text>
</comment>
<protein>
    <submittedName>
        <fullName evidence="1">Uncharacterized protein</fullName>
    </submittedName>
</protein>
<name>A0A1E3UPT4_9FIRM</name>